<evidence type="ECO:0008006" key="4">
    <source>
        <dbReference type="Google" id="ProtNLM"/>
    </source>
</evidence>
<feature type="transmembrane region" description="Helical" evidence="1">
    <location>
        <begin position="55"/>
        <end position="75"/>
    </location>
</feature>
<feature type="transmembrane region" description="Helical" evidence="1">
    <location>
        <begin position="314"/>
        <end position="337"/>
    </location>
</feature>
<organism evidence="2 3">
    <name type="scientific">Paenibacillus apis</name>
    <dbReference type="NCBI Taxonomy" id="1792174"/>
    <lineage>
        <taxon>Bacteria</taxon>
        <taxon>Bacillati</taxon>
        <taxon>Bacillota</taxon>
        <taxon>Bacilli</taxon>
        <taxon>Bacillales</taxon>
        <taxon>Paenibacillaceae</taxon>
        <taxon>Paenibacillus</taxon>
    </lineage>
</organism>
<dbReference type="Proteomes" id="UP000678895">
    <property type="component" value="Unassembled WGS sequence"/>
</dbReference>
<feature type="transmembrane region" description="Helical" evidence="1">
    <location>
        <begin position="199"/>
        <end position="216"/>
    </location>
</feature>
<keyword evidence="1" id="KW-0472">Membrane</keyword>
<name>A0A919Y3H8_9BACL</name>
<gene>
    <name evidence="2" type="ORF">J41TS4_23960</name>
</gene>
<comment type="caution">
    <text evidence="2">The sequence shown here is derived from an EMBL/GenBank/DDBJ whole genome shotgun (WGS) entry which is preliminary data.</text>
</comment>
<accession>A0A919Y3H8</accession>
<feature type="transmembrane region" description="Helical" evidence="1">
    <location>
        <begin position="25"/>
        <end position="43"/>
    </location>
</feature>
<feature type="transmembrane region" description="Helical" evidence="1">
    <location>
        <begin position="157"/>
        <end position="179"/>
    </location>
</feature>
<dbReference type="EMBL" id="BORS01000007">
    <property type="protein sequence ID" value="GIO42638.1"/>
    <property type="molecule type" value="Genomic_DNA"/>
</dbReference>
<feature type="transmembrane region" description="Helical" evidence="1">
    <location>
        <begin position="119"/>
        <end position="137"/>
    </location>
</feature>
<sequence length="469" mass="54010">MNANLQKSHLIYTEQIQSQSNKVQFFLALYLVFLLLLTLYQDFPLVNQIGEIGRSPIITLFPLFIFCEIALLSKYKQVMYVSKIQKYLFTLILYLSFISMVYILVQFMQGSYSFGTENLLGKAIKVLIYFVTILLYVRHMQLVFSKIQSVRLLYSSFFVVVTFLLGIMIVELVSMPNALTFLHSKDTPYWRVRLLTSESSTTGSIIVVYSAILIYLSRHLNRFARTLSHLYVAGFFLFYLFVTGSKGFLIVSLLTLIVTMIKFLDFRKKRNFILLFMVITAMYLFIAYFSAGLIGSFSNDIENYTSSYTRMGTIIIAIATVFHHPFGVGTGAYLMYFDHYLNDAINLMSRLYYSLFSVSQINAGELLQYTGSDKNLGVKSGFFQWVMFGGIFAFVFFYLLAKNLIIKVKSSLILFVALIFNLFSLLFVALEIKYEIWLLFAFISLFLGNKEFNHTYTGGLQDENTSSMQ</sequence>
<feature type="transmembrane region" description="Helical" evidence="1">
    <location>
        <begin position="272"/>
        <end position="294"/>
    </location>
</feature>
<evidence type="ECO:0000313" key="3">
    <source>
        <dbReference type="Proteomes" id="UP000678895"/>
    </source>
</evidence>
<feature type="transmembrane region" description="Helical" evidence="1">
    <location>
        <begin position="87"/>
        <end position="107"/>
    </location>
</feature>
<evidence type="ECO:0000256" key="1">
    <source>
        <dbReference type="SAM" id="Phobius"/>
    </source>
</evidence>
<protein>
    <recommendedName>
        <fullName evidence="4">O-antigen ligase domain-containing protein</fullName>
    </recommendedName>
</protein>
<keyword evidence="1" id="KW-0812">Transmembrane</keyword>
<reference evidence="2" key="1">
    <citation type="submission" date="2021-03" db="EMBL/GenBank/DDBJ databases">
        <title>Antimicrobial resistance genes in bacteria isolated from Japanese honey, and their potential for conferring macrolide and lincosamide resistance in the American foulbrood pathogen Paenibacillus larvae.</title>
        <authorList>
            <person name="Okamoto M."/>
            <person name="Kumagai M."/>
            <person name="Kanamori H."/>
            <person name="Takamatsu D."/>
        </authorList>
    </citation>
    <scope>NUCLEOTIDE SEQUENCE</scope>
    <source>
        <strain evidence="2">J41TS4</strain>
    </source>
</reference>
<feature type="transmembrane region" description="Helical" evidence="1">
    <location>
        <begin position="382"/>
        <end position="400"/>
    </location>
</feature>
<keyword evidence="3" id="KW-1185">Reference proteome</keyword>
<proteinExistence type="predicted"/>
<evidence type="ECO:0000313" key="2">
    <source>
        <dbReference type="EMBL" id="GIO42638.1"/>
    </source>
</evidence>
<keyword evidence="1" id="KW-1133">Transmembrane helix</keyword>
<feature type="transmembrane region" description="Helical" evidence="1">
    <location>
        <begin position="412"/>
        <end position="430"/>
    </location>
</feature>
<dbReference type="AlphaFoldDB" id="A0A919Y3H8"/>